<dbReference type="GO" id="GO:0005737">
    <property type="term" value="C:cytoplasm"/>
    <property type="evidence" value="ECO:0007669"/>
    <property type="project" value="UniProtKB-SubCell"/>
</dbReference>
<dbReference type="SMART" id="SM00830">
    <property type="entry name" value="CM_2"/>
    <property type="match status" value="1"/>
</dbReference>
<dbReference type="OrthoDB" id="9802281at2"/>
<evidence type="ECO:0000256" key="9">
    <source>
        <dbReference type="ARBA" id="ARBA00022490"/>
    </source>
</evidence>
<feature type="site" description="Essential for prephenate dehydratase activity" evidence="19">
    <location>
        <position position="280"/>
    </location>
</feature>
<dbReference type="GO" id="GO:0004664">
    <property type="term" value="F:prephenate dehydratase activity"/>
    <property type="evidence" value="ECO:0007669"/>
    <property type="project" value="UniProtKB-EC"/>
</dbReference>
<keyword evidence="11" id="KW-0057">Aromatic amino acid biosynthesis</keyword>
<name>A0A1M7MQB3_9FIRM</name>
<reference evidence="23 24" key="1">
    <citation type="submission" date="2016-11" db="EMBL/GenBank/DDBJ databases">
        <authorList>
            <person name="Jaros S."/>
            <person name="Januszkiewicz K."/>
            <person name="Wedrychowicz H."/>
        </authorList>
    </citation>
    <scope>NUCLEOTIDE SEQUENCE [LARGE SCALE GENOMIC DNA]</scope>
    <source>
        <strain evidence="23 24">DSM 15930</strain>
    </source>
</reference>
<dbReference type="SUPFAM" id="SSF53850">
    <property type="entry name" value="Periplasmic binding protein-like II"/>
    <property type="match status" value="1"/>
</dbReference>
<dbReference type="InterPro" id="IPR036263">
    <property type="entry name" value="Chorismate_II_sf"/>
</dbReference>
<evidence type="ECO:0000259" key="21">
    <source>
        <dbReference type="PROSITE" id="PS51171"/>
    </source>
</evidence>
<comment type="function">
    <text evidence="2">Catalyzes the Claisen rearrangement of chorismate to prephenate and the decarboxylation/dehydration of prephenate to phenylpyruvate.</text>
</comment>
<evidence type="ECO:0000256" key="6">
    <source>
        <dbReference type="ARBA" id="ARBA00013147"/>
    </source>
</evidence>
<evidence type="ECO:0000256" key="1">
    <source>
        <dbReference type="ARBA" id="ARBA00000824"/>
    </source>
</evidence>
<keyword evidence="10" id="KW-0028">Amino-acid biosynthesis</keyword>
<dbReference type="STRING" id="1120996.SAMN02746066_03959"/>
<keyword evidence="15" id="KW-0511">Multifunctional enzyme</keyword>
<dbReference type="RefSeq" id="WP_073290599.1">
    <property type="nucleotide sequence ID" value="NZ_FRCP01000022.1"/>
</dbReference>
<dbReference type="InterPro" id="IPR008242">
    <property type="entry name" value="Chor_mutase/pphenate_deHydtase"/>
</dbReference>
<evidence type="ECO:0000256" key="19">
    <source>
        <dbReference type="PIRSR" id="PIRSR001500-2"/>
    </source>
</evidence>
<evidence type="ECO:0000256" key="17">
    <source>
        <dbReference type="ARBA" id="ARBA00031520"/>
    </source>
</evidence>
<dbReference type="Gene3D" id="3.30.70.260">
    <property type="match status" value="1"/>
</dbReference>
<feature type="domain" description="Chorismate mutase" evidence="20">
    <location>
        <begin position="1"/>
        <end position="88"/>
    </location>
</feature>
<keyword evidence="12" id="KW-0584">Phenylalanine biosynthesis</keyword>
<feature type="domain" description="Prephenate dehydratase" evidence="21">
    <location>
        <begin position="110"/>
        <end position="287"/>
    </location>
</feature>
<dbReference type="Gene3D" id="3.40.190.10">
    <property type="entry name" value="Periplasmic binding protein-like II"/>
    <property type="match status" value="2"/>
</dbReference>
<evidence type="ECO:0000256" key="5">
    <source>
        <dbReference type="ARBA" id="ARBA00004817"/>
    </source>
</evidence>
<comment type="catalytic activity">
    <reaction evidence="1">
        <text>chorismate = prephenate</text>
        <dbReference type="Rhea" id="RHEA:13897"/>
        <dbReference type="ChEBI" id="CHEBI:29748"/>
        <dbReference type="ChEBI" id="CHEBI:29934"/>
        <dbReference type="EC" id="5.4.99.5"/>
    </reaction>
</comment>
<keyword evidence="24" id="KW-1185">Reference proteome</keyword>
<proteinExistence type="predicted"/>
<evidence type="ECO:0000259" key="20">
    <source>
        <dbReference type="PROSITE" id="PS51168"/>
    </source>
</evidence>
<dbReference type="SUPFAM" id="SSF55021">
    <property type="entry name" value="ACT-like"/>
    <property type="match status" value="1"/>
</dbReference>
<evidence type="ECO:0000256" key="3">
    <source>
        <dbReference type="ARBA" id="ARBA00004496"/>
    </source>
</evidence>
<dbReference type="PANTHER" id="PTHR21022:SF19">
    <property type="entry name" value="PREPHENATE DEHYDRATASE-RELATED"/>
    <property type="match status" value="1"/>
</dbReference>
<evidence type="ECO:0000256" key="8">
    <source>
        <dbReference type="ARBA" id="ARBA00021872"/>
    </source>
</evidence>
<evidence type="ECO:0000256" key="12">
    <source>
        <dbReference type="ARBA" id="ARBA00023222"/>
    </source>
</evidence>
<dbReference type="UniPathway" id="UPA00120">
    <property type="reaction ID" value="UER00203"/>
</dbReference>
<organism evidence="23 24">
    <name type="scientific">Anaerosporobacter mobilis DSM 15930</name>
    <dbReference type="NCBI Taxonomy" id="1120996"/>
    <lineage>
        <taxon>Bacteria</taxon>
        <taxon>Bacillati</taxon>
        <taxon>Bacillota</taxon>
        <taxon>Clostridia</taxon>
        <taxon>Lachnospirales</taxon>
        <taxon>Lachnospiraceae</taxon>
        <taxon>Anaerosporobacter</taxon>
    </lineage>
</organism>
<evidence type="ECO:0000256" key="2">
    <source>
        <dbReference type="ARBA" id="ARBA00002364"/>
    </source>
</evidence>
<dbReference type="Pfam" id="PF01817">
    <property type="entry name" value="CM_2"/>
    <property type="match status" value="1"/>
</dbReference>
<dbReference type="Proteomes" id="UP000184038">
    <property type="component" value="Unassembled WGS sequence"/>
</dbReference>
<comment type="pathway">
    <text evidence="5">Metabolic intermediate biosynthesis; prephenate biosynthesis; prephenate from chorismate: step 1/1.</text>
</comment>
<dbReference type="UniPathway" id="UPA00121">
    <property type="reaction ID" value="UER00345"/>
</dbReference>
<comment type="catalytic activity">
    <reaction evidence="18">
        <text>prephenate + H(+) = 3-phenylpyruvate + CO2 + H2O</text>
        <dbReference type="Rhea" id="RHEA:21648"/>
        <dbReference type="ChEBI" id="CHEBI:15377"/>
        <dbReference type="ChEBI" id="CHEBI:15378"/>
        <dbReference type="ChEBI" id="CHEBI:16526"/>
        <dbReference type="ChEBI" id="CHEBI:18005"/>
        <dbReference type="ChEBI" id="CHEBI:29934"/>
        <dbReference type="EC" id="4.2.1.51"/>
    </reaction>
</comment>
<dbReference type="SUPFAM" id="SSF48600">
    <property type="entry name" value="Chorismate mutase II"/>
    <property type="match status" value="1"/>
</dbReference>
<evidence type="ECO:0000256" key="11">
    <source>
        <dbReference type="ARBA" id="ARBA00023141"/>
    </source>
</evidence>
<evidence type="ECO:0000256" key="4">
    <source>
        <dbReference type="ARBA" id="ARBA00004741"/>
    </source>
</evidence>
<feature type="domain" description="ACT" evidence="22">
    <location>
        <begin position="299"/>
        <end position="374"/>
    </location>
</feature>
<dbReference type="CDD" id="cd04905">
    <property type="entry name" value="ACT_CM-PDT"/>
    <property type="match status" value="1"/>
</dbReference>
<dbReference type="CDD" id="cd13631">
    <property type="entry name" value="PBP2_Ct-PDT_like"/>
    <property type="match status" value="1"/>
</dbReference>
<dbReference type="AlphaFoldDB" id="A0A1M7MQB3"/>
<evidence type="ECO:0000259" key="22">
    <source>
        <dbReference type="PROSITE" id="PS51671"/>
    </source>
</evidence>
<dbReference type="PROSITE" id="PS51671">
    <property type="entry name" value="ACT"/>
    <property type="match status" value="1"/>
</dbReference>
<evidence type="ECO:0000256" key="13">
    <source>
        <dbReference type="ARBA" id="ARBA00023235"/>
    </source>
</evidence>
<evidence type="ECO:0000256" key="7">
    <source>
        <dbReference type="ARBA" id="ARBA00014401"/>
    </source>
</evidence>
<comment type="subcellular location">
    <subcellularLocation>
        <location evidence="3">Cytoplasm</location>
    </subcellularLocation>
</comment>
<dbReference type="GO" id="GO:0046417">
    <property type="term" value="P:chorismate metabolic process"/>
    <property type="evidence" value="ECO:0007669"/>
    <property type="project" value="InterPro"/>
</dbReference>
<evidence type="ECO:0000256" key="14">
    <source>
        <dbReference type="ARBA" id="ARBA00023239"/>
    </source>
</evidence>
<gene>
    <name evidence="23" type="ORF">SAMN02746066_03959</name>
</gene>
<sequence length="378" mass="42758">MVDLLKSREDIDRIDRQIISLLEERMDIAKNVAEYKISVGKKVYDKQREDEKLETLGSLASNEFNKHAAQELFTQIMSISRKLQYTLVKTESVSKSFEAIDKLPITADTKVVFFGQEGTYTQQCMEDYFGTDIDSFNELTFRKVMEAVKEGRADYGVLPIENSSTGGISDIYDLLLEYDNYIVGEHVVQIQNALLGLEGATIENLKTVYSHPQPLMQCAKFLEEHDYIEKKEYLSTAASAKKVMEDGDITQAAIGSKKAAGCYGLKILKDSINFDNTNCTRFIIIANQKIFLKDANKVSICFELPHKSGTLYNMLSHFIYNNLNMVKIESRPINGKNFEYRFFVDVEGNLCDAGVINALRGIKEEASSVRVLGNIKKE</sequence>
<dbReference type="GO" id="GO:0004106">
    <property type="term" value="F:chorismate mutase activity"/>
    <property type="evidence" value="ECO:0007669"/>
    <property type="project" value="UniProtKB-EC"/>
</dbReference>
<dbReference type="PROSITE" id="PS51168">
    <property type="entry name" value="CHORISMATE_MUT_2"/>
    <property type="match status" value="1"/>
</dbReference>
<protein>
    <recommendedName>
        <fullName evidence="7">Bifunctional chorismate mutase/prephenate dehydratase</fullName>
        <ecNumber evidence="6">4.2.1.51</ecNumber>
    </recommendedName>
    <alternativeName>
        <fullName evidence="17">Chorismate mutase-prephenate dehydratase</fullName>
    </alternativeName>
    <alternativeName>
        <fullName evidence="8">Prephenate dehydratase</fullName>
    </alternativeName>
    <alternativeName>
        <fullName evidence="16">p-protein</fullName>
    </alternativeName>
</protein>
<evidence type="ECO:0000256" key="10">
    <source>
        <dbReference type="ARBA" id="ARBA00022605"/>
    </source>
</evidence>
<dbReference type="PROSITE" id="PS51171">
    <property type="entry name" value="PREPHENATE_DEHYDR_3"/>
    <property type="match status" value="1"/>
</dbReference>
<dbReference type="InterPro" id="IPR045865">
    <property type="entry name" value="ACT-like_dom_sf"/>
</dbReference>
<evidence type="ECO:0000313" key="23">
    <source>
        <dbReference type="EMBL" id="SHM93144.1"/>
    </source>
</evidence>
<comment type="pathway">
    <text evidence="4">Amino-acid biosynthesis; L-phenylalanine biosynthesis; phenylpyruvate from prephenate: step 1/1.</text>
</comment>
<keyword evidence="13" id="KW-0413">Isomerase</keyword>
<evidence type="ECO:0000256" key="18">
    <source>
        <dbReference type="ARBA" id="ARBA00047848"/>
    </source>
</evidence>
<evidence type="ECO:0000313" key="24">
    <source>
        <dbReference type="Proteomes" id="UP000184038"/>
    </source>
</evidence>
<evidence type="ECO:0000256" key="15">
    <source>
        <dbReference type="ARBA" id="ARBA00023268"/>
    </source>
</evidence>
<keyword evidence="14" id="KW-0456">Lyase</keyword>
<dbReference type="GO" id="GO:0009094">
    <property type="term" value="P:L-phenylalanine biosynthetic process"/>
    <property type="evidence" value="ECO:0007669"/>
    <property type="project" value="UniProtKB-UniPathway"/>
</dbReference>
<accession>A0A1M7MQB3</accession>
<dbReference type="EMBL" id="FRCP01000022">
    <property type="protein sequence ID" value="SHM93144.1"/>
    <property type="molecule type" value="Genomic_DNA"/>
</dbReference>
<dbReference type="Gene3D" id="1.20.59.10">
    <property type="entry name" value="Chorismate mutase"/>
    <property type="match status" value="1"/>
</dbReference>
<dbReference type="PIRSF" id="PIRSF001500">
    <property type="entry name" value="Chor_mut_pdt_Ppr"/>
    <property type="match status" value="1"/>
</dbReference>
<dbReference type="InterPro" id="IPR002912">
    <property type="entry name" value="ACT_dom"/>
</dbReference>
<keyword evidence="9" id="KW-0963">Cytoplasm</keyword>
<dbReference type="Pfam" id="PF00800">
    <property type="entry name" value="PDT"/>
    <property type="match status" value="1"/>
</dbReference>
<dbReference type="InterPro" id="IPR036979">
    <property type="entry name" value="CM_dom_sf"/>
</dbReference>
<dbReference type="PANTHER" id="PTHR21022">
    <property type="entry name" value="PREPHENATE DEHYDRATASE P PROTEIN"/>
    <property type="match status" value="1"/>
</dbReference>
<evidence type="ECO:0000256" key="16">
    <source>
        <dbReference type="ARBA" id="ARBA00031175"/>
    </source>
</evidence>
<dbReference type="InterPro" id="IPR002701">
    <property type="entry name" value="CM_II_prokaryot"/>
</dbReference>
<dbReference type="EC" id="4.2.1.51" evidence="6"/>
<dbReference type="InterPro" id="IPR001086">
    <property type="entry name" value="Preph_deHydtase"/>
</dbReference>